<dbReference type="OrthoDB" id="9785415at2"/>
<dbReference type="EMBL" id="CP003315">
    <property type="protein sequence ID" value="AFA41431.1"/>
    <property type="molecule type" value="Genomic_DNA"/>
</dbReference>
<dbReference type="eggNOG" id="COG0189">
    <property type="taxonomic scope" value="Bacteria"/>
</dbReference>
<dbReference type="EC" id="6.3.2.3" evidence="10"/>
<evidence type="ECO:0000313" key="13">
    <source>
        <dbReference type="Proteomes" id="UP000009061"/>
    </source>
</evidence>
<reference evidence="12 13" key="1">
    <citation type="journal article" date="2012" name="MBio">
        <title>Insight into the transmission biology and species-specific functional capabilities of tsetse (Diptera: glossinidae) obligate symbiont wigglesworthia.</title>
        <authorList>
            <person name="Rio R.V."/>
            <person name="Symula R.E."/>
            <person name="Wang J."/>
            <person name="Lohs C."/>
            <person name="Wu Y.N."/>
            <person name="Snyder A.K."/>
            <person name="Bjornson R.D."/>
            <person name="Oshima K."/>
            <person name="Biehl B.S."/>
            <person name="Perna N.T."/>
            <person name="Hattori M."/>
            <person name="Aksoy S."/>
        </authorList>
    </citation>
    <scope>NUCLEOTIDE SEQUENCE [LARGE SCALE GENOMIC DNA]</scope>
    <source>
        <strain evidence="12">WGM</strain>
    </source>
</reference>
<accession>H6Q5E8</accession>
<keyword evidence="5" id="KW-0479">Metal-binding</keyword>
<keyword evidence="3 10" id="KW-0436">Ligase</keyword>
<comment type="cofactor">
    <cofactor evidence="1">
        <name>Mn(2+)</name>
        <dbReference type="ChEBI" id="CHEBI:29035"/>
    </cofactor>
</comment>
<dbReference type="Pfam" id="PF02951">
    <property type="entry name" value="GSH-S_N"/>
    <property type="match status" value="1"/>
</dbReference>
<evidence type="ECO:0000256" key="9">
    <source>
        <dbReference type="ARBA" id="ARBA00023211"/>
    </source>
</evidence>
<evidence type="ECO:0000256" key="1">
    <source>
        <dbReference type="ARBA" id="ARBA00001936"/>
    </source>
</evidence>
<dbReference type="FunFam" id="3.40.50.20:FF:000009">
    <property type="entry name" value="Glutathione synthetase"/>
    <property type="match status" value="1"/>
</dbReference>
<dbReference type="InterPro" id="IPR011761">
    <property type="entry name" value="ATP-grasp"/>
</dbReference>
<dbReference type="InterPro" id="IPR006284">
    <property type="entry name" value="Glut_synth_pro"/>
</dbReference>
<sequence>MIKLGIIMDPIQSIQIKKDTSFAIMLEAQKRNYILYYMEVKDIYYSKSEVYGNTKIISVQKNPKKWYQFSHKNTINLKSLDVILMRKDPPFDLQFVYITYILEYLHKSKVLIINNPKSLRDYNEKMSVLSFQDAPKTLISCNKKSICLFQEEVGDIILKPLNNMGGSSVFYVKKNDFNTSVIIDTLTNYQNSFCMIQKYIPEIIYGDRRIIIINGIPVPYCLVRIPGYGEIRGNLAAGAIFKVELLRKRDYEITYNISSFLKKSGLIFVGIDIIGNYLTEINITSPTGVQEIESVYPVSITGILLDNIEKILNKKM</sequence>
<keyword evidence="6 10" id="KW-0547">Nucleotide-binding</keyword>
<keyword evidence="9" id="KW-0464">Manganese</keyword>
<dbReference type="GO" id="GO:0004363">
    <property type="term" value="F:glutathione synthase activity"/>
    <property type="evidence" value="ECO:0007669"/>
    <property type="project" value="UniProtKB-UniRule"/>
</dbReference>
<dbReference type="InterPro" id="IPR004215">
    <property type="entry name" value="GSHS_N"/>
</dbReference>
<comment type="pathway">
    <text evidence="10">Sulfur metabolism; glutathione biosynthesis; glutathione from L-cysteine and L-glutamate: step 2/2.</text>
</comment>
<proteinExistence type="inferred from homology"/>
<dbReference type="Pfam" id="PF02955">
    <property type="entry name" value="GSH-S_ATP"/>
    <property type="match status" value="1"/>
</dbReference>
<dbReference type="GO" id="GO:0005524">
    <property type="term" value="F:ATP binding"/>
    <property type="evidence" value="ECO:0007669"/>
    <property type="project" value="UniProtKB-UniRule"/>
</dbReference>
<dbReference type="PANTHER" id="PTHR21621:SF4">
    <property type="entry name" value="GLUTATHIONE SYNTHETASE"/>
    <property type="match status" value="1"/>
</dbReference>
<dbReference type="Gene3D" id="3.40.50.20">
    <property type="match status" value="1"/>
</dbReference>
<dbReference type="PANTHER" id="PTHR21621">
    <property type="entry name" value="RIBOSOMAL PROTEIN S6 MODIFICATION PROTEIN"/>
    <property type="match status" value="1"/>
</dbReference>
<comment type="similarity">
    <text evidence="10">Belongs to the prokaryotic GSH synthase family.</text>
</comment>
<evidence type="ECO:0000256" key="6">
    <source>
        <dbReference type="ARBA" id="ARBA00022741"/>
    </source>
</evidence>
<evidence type="ECO:0000259" key="11">
    <source>
        <dbReference type="PROSITE" id="PS50975"/>
    </source>
</evidence>
<dbReference type="HOGENOM" id="CLU_068239_0_0_6"/>
<evidence type="ECO:0000256" key="3">
    <source>
        <dbReference type="ARBA" id="ARBA00022598"/>
    </source>
</evidence>
<dbReference type="GO" id="GO:0005737">
    <property type="term" value="C:cytoplasm"/>
    <property type="evidence" value="ECO:0007669"/>
    <property type="project" value="TreeGrafter"/>
</dbReference>
<comment type="catalytic activity">
    <reaction evidence="10">
        <text>gamma-L-glutamyl-L-cysteine + glycine + ATP = glutathione + ADP + phosphate + H(+)</text>
        <dbReference type="Rhea" id="RHEA:13557"/>
        <dbReference type="ChEBI" id="CHEBI:15378"/>
        <dbReference type="ChEBI" id="CHEBI:30616"/>
        <dbReference type="ChEBI" id="CHEBI:43474"/>
        <dbReference type="ChEBI" id="CHEBI:57305"/>
        <dbReference type="ChEBI" id="CHEBI:57925"/>
        <dbReference type="ChEBI" id="CHEBI:58173"/>
        <dbReference type="ChEBI" id="CHEBI:456216"/>
        <dbReference type="EC" id="6.3.2.3"/>
    </reaction>
</comment>
<evidence type="ECO:0000256" key="10">
    <source>
        <dbReference type="HAMAP-Rule" id="MF_00162"/>
    </source>
</evidence>
<dbReference type="GO" id="GO:0046872">
    <property type="term" value="F:metal ion binding"/>
    <property type="evidence" value="ECO:0007669"/>
    <property type="project" value="UniProtKB-KW"/>
</dbReference>
<dbReference type="HAMAP" id="MF_00162">
    <property type="entry name" value="GSH_S"/>
    <property type="match status" value="1"/>
</dbReference>
<dbReference type="SUPFAM" id="SSF52440">
    <property type="entry name" value="PreATP-grasp domain"/>
    <property type="match status" value="1"/>
</dbReference>
<evidence type="ECO:0000256" key="5">
    <source>
        <dbReference type="ARBA" id="ARBA00022723"/>
    </source>
</evidence>
<evidence type="ECO:0000256" key="4">
    <source>
        <dbReference type="ARBA" id="ARBA00022684"/>
    </source>
</evidence>
<dbReference type="InterPro" id="IPR016185">
    <property type="entry name" value="PreATP-grasp_dom_sf"/>
</dbReference>
<dbReference type="InterPro" id="IPR013815">
    <property type="entry name" value="ATP_grasp_subdomain_1"/>
</dbReference>
<evidence type="ECO:0000256" key="8">
    <source>
        <dbReference type="ARBA" id="ARBA00022842"/>
    </source>
</evidence>
<comment type="cofactor">
    <cofactor evidence="2">
        <name>Mg(2+)</name>
        <dbReference type="ChEBI" id="CHEBI:18420"/>
    </cofactor>
</comment>
<gene>
    <name evidence="10 12" type="primary">gshB</name>
    <name evidence="12" type="ORF">WIGMOR_0617</name>
</gene>
<dbReference type="NCBIfam" id="NF003573">
    <property type="entry name" value="PRK05246.1"/>
    <property type="match status" value="1"/>
</dbReference>
<dbReference type="Gene3D" id="3.30.1490.20">
    <property type="entry name" value="ATP-grasp fold, A domain"/>
    <property type="match status" value="1"/>
</dbReference>
<dbReference type="SUPFAM" id="SSF56059">
    <property type="entry name" value="Glutathione synthetase ATP-binding domain-like"/>
    <property type="match status" value="1"/>
</dbReference>
<evidence type="ECO:0000256" key="7">
    <source>
        <dbReference type="ARBA" id="ARBA00022840"/>
    </source>
</evidence>
<dbReference type="Proteomes" id="UP000009061">
    <property type="component" value="Chromosome"/>
</dbReference>
<dbReference type="NCBIfam" id="TIGR01380">
    <property type="entry name" value="glut_syn"/>
    <property type="match status" value="1"/>
</dbReference>
<name>H6Q5E8_WIGGL</name>
<keyword evidence="13" id="KW-1185">Reference proteome</keyword>
<keyword evidence="8" id="KW-0460">Magnesium</keyword>
<protein>
    <recommendedName>
        <fullName evidence="10">Glutathione synthetase</fullName>
        <ecNumber evidence="10">6.3.2.3</ecNumber>
    </recommendedName>
    <alternativeName>
        <fullName evidence="10">GSH synthetase</fullName>
        <shortName evidence="10">GSH-S</shortName>
        <shortName evidence="10">GSHase</shortName>
    </alternativeName>
    <alternativeName>
        <fullName evidence="10">Glutathione synthase</fullName>
    </alternativeName>
</protein>
<feature type="domain" description="ATP-grasp" evidence="11">
    <location>
        <begin position="123"/>
        <end position="309"/>
    </location>
</feature>
<dbReference type="STRING" id="1142511.WIGMOR_0617"/>
<dbReference type="UniPathway" id="UPA00142">
    <property type="reaction ID" value="UER00210"/>
</dbReference>
<dbReference type="KEGG" id="wgl:WIGMOR_0617"/>
<evidence type="ECO:0000313" key="12">
    <source>
        <dbReference type="EMBL" id="AFA41431.1"/>
    </source>
</evidence>
<organism evidence="12 13">
    <name type="scientific">Wigglesworthia glossinidia endosymbiont of Glossina morsitans morsitans</name>
    <name type="common">Yale colony</name>
    <dbReference type="NCBI Taxonomy" id="1142511"/>
    <lineage>
        <taxon>Bacteria</taxon>
        <taxon>Pseudomonadati</taxon>
        <taxon>Pseudomonadota</taxon>
        <taxon>Gammaproteobacteria</taxon>
        <taxon>Enterobacterales</taxon>
        <taxon>Erwiniaceae</taxon>
        <taxon>Wigglesworthia</taxon>
    </lineage>
</organism>
<dbReference type="Gene3D" id="3.30.470.20">
    <property type="entry name" value="ATP-grasp fold, B domain"/>
    <property type="match status" value="1"/>
</dbReference>
<dbReference type="InterPro" id="IPR004218">
    <property type="entry name" value="GSHS_ATP-bd"/>
</dbReference>
<dbReference type="RefSeq" id="WP_014354369.1">
    <property type="nucleotide sequence ID" value="NC_016893.1"/>
</dbReference>
<dbReference type="PROSITE" id="PS50975">
    <property type="entry name" value="ATP_GRASP"/>
    <property type="match status" value="1"/>
</dbReference>
<dbReference type="AlphaFoldDB" id="H6Q5E8"/>
<evidence type="ECO:0000256" key="2">
    <source>
        <dbReference type="ARBA" id="ARBA00001946"/>
    </source>
</evidence>
<keyword evidence="4 10" id="KW-0317">Glutathione biosynthesis</keyword>
<keyword evidence="7 10" id="KW-0067">ATP-binding</keyword>